<dbReference type="Pfam" id="PF08994">
    <property type="entry name" value="T4_Gp59_C"/>
    <property type="match status" value="1"/>
</dbReference>
<feature type="domain" description="Bacteriophage T4 Gp59 helicase assembly protein C-terminal" evidence="2">
    <location>
        <begin position="114"/>
        <end position="214"/>
    </location>
</feature>
<dbReference type="Gene3D" id="1.10.220.50">
    <property type="entry name" value="Bacteriophage T4, Gp59, helicase assembly protein, C-terminal domain"/>
    <property type="match status" value="1"/>
</dbReference>
<gene>
    <name evidence="3" type="ORF">Ah1_00332</name>
</gene>
<name>A0A2H4YFB0_9CAUD</name>
<dbReference type="SUPFAM" id="SSF48493">
    <property type="entry name" value="gene 59 helicase assembly protein"/>
    <property type="match status" value="1"/>
</dbReference>
<dbReference type="GO" id="GO:0004386">
    <property type="term" value="F:helicase activity"/>
    <property type="evidence" value="ECO:0007669"/>
    <property type="project" value="UniProtKB-KW"/>
</dbReference>
<dbReference type="PIRSF" id="PIRSF004374">
    <property type="entry name" value="Phage-associated_Gp59"/>
    <property type="match status" value="1"/>
</dbReference>
<keyword evidence="3" id="KW-0547">Nucleotide-binding</keyword>
<dbReference type="InterPro" id="IPR037082">
    <property type="entry name" value="Phage_T4_Gp59_C_sf"/>
</dbReference>
<proteinExistence type="inferred from homology"/>
<keyword evidence="3" id="KW-0067">ATP-binding</keyword>
<keyword evidence="3" id="KW-0347">Helicase</keyword>
<evidence type="ECO:0000313" key="3">
    <source>
        <dbReference type="EMBL" id="AUE22850.1"/>
    </source>
</evidence>
<protein>
    <submittedName>
        <fullName evidence="3">Loader of DNA helicase</fullName>
    </submittedName>
</protein>
<dbReference type="HAMAP" id="MF_04156">
    <property type="entry name" value="HELIC_LOADER_T4"/>
    <property type="match status" value="1"/>
</dbReference>
<organism evidence="3 4">
    <name type="scientific">Aeromonas phage Ah1</name>
    <dbReference type="NCBI Taxonomy" id="2053701"/>
    <lineage>
        <taxon>Viruses</taxon>
        <taxon>Duplodnaviria</taxon>
        <taxon>Heunggongvirae</taxon>
        <taxon>Uroviricota</taxon>
        <taxon>Caudoviricetes</taxon>
        <taxon>Pantevenvirales</taxon>
        <taxon>Straboviridae</taxon>
        <taxon>Cinqassovirus</taxon>
        <taxon>Cinqassovirus ah1</taxon>
    </lineage>
</organism>
<dbReference type="InterPro" id="IPR023197">
    <property type="entry name" value="Phage_T4_Gp59_dom_sf"/>
</dbReference>
<dbReference type="Proteomes" id="UP000240934">
    <property type="component" value="Segment"/>
</dbReference>
<evidence type="ECO:0000313" key="4">
    <source>
        <dbReference type="Proteomes" id="UP000240934"/>
    </source>
</evidence>
<keyword evidence="4" id="KW-1185">Reference proteome</keyword>
<dbReference type="Gene3D" id="1.10.8.60">
    <property type="match status" value="1"/>
</dbReference>
<evidence type="ECO:0000259" key="2">
    <source>
        <dbReference type="Pfam" id="PF08994"/>
    </source>
</evidence>
<dbReference type="EMBL" id="MG250483">
    <property type="protein sequence ID" value="AUE22850.1"/>
    <property type="molecule type" value="Genomic_DNA"/>
</dbReference>
<sequence length="215" mass="25068">MIELVLPPKPKMMINGISVYRLYLTLKNHFAGKYDILKYQWAPIRASEQSFVKHRSRAIYERLAKKFTLGELAAIMTVNFAANPDAWSGDIANADAVTFYRTALGRYERMSSVFKEEVEQMFYFARKKDMRFKDLIYSTNGQPWIFKFVQTGTISYETMIILDSLFKFVDSYDTLEDHVWANGYAARIKAYRQLTLINKEQAKACFIEIANQNKL</sequence>
<evidence type="ECO:0000259" key="1">
    <source>
        <dbReference type="Pfam" id="PF08993"/>
    </source>
</evidence>
<dbReference type="InterPro" id="IPR008944">
    <property type="entry name" value="Phage_T4_Gp59"/>
</dbReference>
<keyword evidence="3" id="KW-0378">Hydrolase</keyword>
<dbReference type="InterPro" id="IPR015085">
    <property type="entry name" value="Phage_T4_Gp59_N"/>
</dbReference>
<accession>A0A2H4YFB0</accession>
<reference evidence="3 4" key="1">
    <citation type="submission" date="2017-10" db="EMBL/GenBank/DDBJ databases">
        <title>Antibacterial composition for extension of chilled fish shelf life and decreasing of risk of food-borne infections, bacteriophage strains for its preparation.</title>
        <authorList>
            <person name="Zulkarneev E.R."/>
            <person name="Aleshkin A.V."/>
            <person name="Rubalsky O.V."/>
            <person name="Kiseleva I.A."/>
            <person name="Rubalskii E.O."/>
            <person name="Lebedev S.N."/>
        </authorList>
    </citation>
    <scope>NUCLEOTIDE SEQUENCE [LARGE SCALE GENOMIC DNA]</scope>
</reference>
<feature type="domain" description="Bacteriophage T4 Gp59 helicase assembly protein N-terminal" evidence="1">
    <location>
        <begin position="14"/>
        <end position="106"/>
    </location>
</feature>
<dbReference type="InterPro" id="IPR015086">
    <property type="entry name" value="Phage_T4_Gp59_C"/>
</dbReference>
<dbReference type="Pfam" id="PF08993">
    <property type="entry name" value="T4_Gp59_N"/>
    <property type="match status" value="1"/>
</dbReference>